<dbReference type="InterPro" id="IPR050099">
    <property type="entry name" value="SIS_GmhA/DiaA_subfam"/>
</dbReference>
<evidence type="ECO:0000313" key="4">
    <source>
        <dbReference type="Proteomes" id="UP000199213"/>
    </source>
</evidence>
<dbReference type="GO" id="GO:0016853">
    <property type="term" value="F:isomerase activity"/>
    <property type="evidence" value="ECO:0007669"/>
    <property type="project" value="UniProtKB-KW"/>
</dbReference>
<name>A0A1G8ZPL3_ACTMZ</name>
<evidence type="ECO:0000313" key="3">
    <source>
        <dbReference type="EMBL" id="SDK16953.1"/>
    </source>
</evidence>
<dbReference type="Proteomes" id="UP000199213">
    <property type="component" value="Unassembled WGS sequence"/>
</dbReference>
<dbReference type="InterPro" id="IPR001347">
    <property type="entry name" value="SIS_dom"/>
</dbReference>
<sequence>MDQTDTHTGPAAHPAPATQTGTGPDAGPASGIGSAGDIGSAGTLYPFLTNAPVDVDAVFDQVRHSIEAKAHEIRELRVEVHRRDGANLLRCAEAMAERFAVGGRLLAFGNGGSSTDAQEIASQFLHPDAGGTALPALGLTSDIAVVTALCNDVGFDVIFARQLGAFGGPNDIAVGISTSGNSANLLAGFEEARSRGMLTVGIAGYEGGKMSESDSIDHLFVVPSPSVHRIQEAQTTLYHALWELTQSALSRNRDGAAPQGTPASMRE</sequence>
<dbReference type="Gene3D" id="3.40.50.10490">
    <property type="entry name" value="Glucose-6-phosphate isomerase like protein, domain 1"/>
    <property type="match status" value="1"/>
</dbReference>
<dbReference type="PROSITE" id="PS51464">
    <property type="entry name" value="SIS"/>
    <property type="match status" value="1"/>
</dbReference>
<keyword evidence="4" id="KW-1185">Reference proteome</keyword>
<reference evidence="4" key="1">
    <citation type="submission" date="2016-10" db="EMBL/GenBank/DDBJ databases">
        <authorList>
            <person name="Varghese N."/>
            <person name="Submissions S."/>
        </authorList>
    </citation>
    <scope>NUCLEOTIDE SEQUENCE [LARGE SCALE GENOMIC DNA]</scope>
    <source>
        <strain evidence="4">DSM 45460</strain>
    </source>
</reference>
<gene>
    <name evidence="3" type="ORF">SAMN04487820_10559</name>
</gene>
<dbReference type="AlphaFoldDB" id="A0A1G8ZPL3"/>
<organism evidence="3 4">
    <name type="scientific">Actinopolyspora mzabensis</name>
    <dbReference type="NCBI Taxonomy" id="995066"/>
    <lineage>
        <taxon>Bacteria</taxon>
        <taxon>Bacillati</taxon>
        <taxon>Actinomycetota</taxon>
        <taxon>Actinomycetes</taxon>
        <taxon>Actinopolysporales</taxon>
        <taxon>Actinopolysporaceae</taxon>
        <taxon>Actinopolyspora</taxon>
    </lineage>
</organism>
<proteinExistence type="predicted"/>
<dbReference type="SUPFAM" id="SSF53697">
    <property type="entry name" value="SIS domain"/>
    <property type="match status" value="1"/>
</dbReference>
<accession>A0A1G8ZPL3</accession>
<evidence type="ECO:0000256" key="1">
    <source>
        <dbReference type="SAM" id="MobiDB-lite"/>
    </source>
</evidence>
<dbReference type="EMBL" id="FNFM01000005">
    <property type="protein sequence ID" value="SDK16953.1"/>
    <property type="molecule type" value="Genomic_DNA"/>
</dbReference>
<feature type="domain" description="SIS" evidence="2">
    <location>
        <begin position="95"/>
        <end position="251"/>
    </location>
</feature>
<feature type="region of interest" description="Disordered" evidence="1">
    <location>
        <begin position="1"/>
        <end position="34"/>
    </location>
</feature>
<dbReference type="GO" id="GO:1901135">
    <property type="term" value="P:carbohydrate derivative metabolic process"/>
    <property type="evidence" value="ECO:0007669"/>
    <property type="project" value="InterPro"/>
</dbReference>
<dbReference type="CDD" id="cd05006">
    <property type="entry name" value="SIS_GmhA"/>
    <property type="match status" value="1"/>
</dbReference>
<keyword evidence="3" id="KW-0413">Isomerase</keyword>
<dbReference type="InterPro" id="IPR035461">
    <property type="entry name" value="GmhA/DiaA"/>
</dbReference>
<dbReference type="InterPro" id="IPR046348">
    <property type="entry name" value="SIS_dom_sf"/>
</dbReference>
<dbReference type="GO" id="GO:0097367">
    <property type="term" value="F:carbohydrate derivative binding"/>
    <property type="evidence" value="ECO:0007669"/>
    <property type="project" value="InterPro"/>
</dbReference>
<dbReference type="Pfam" id="PF13580">
    <property type="entry name" value="SIS_2"/>
    <property type="match status" value="1"/>
</dbReference>
<evidence type="ECO:0000259" key="2">
    <source>
        <dbReference type="PROSITE" id="PS51464"/>
    </source>
</evidence>
<protein>
    <submittedName>
        <fullName evidence="3">D-sedoheptulose 7-phosphate isomerase</fullName>
    </submittedName>
</protein>
<dbReference type="PANTHER" id="PTHR30390">
    <property type="entry name" value="SEDOHEPTULOSE 7-PHOSPHATE ISOMERASE / DNAA INITIATOR-ASSOCIATING FACTOR FOR REPLICATION INITIATION"/>
    <property type="match status" value="1"/>
</dbReference>